<evidence type="ECO:0000313" key="1">
    <source>
        <dbReference type="EMBL" id="MCQ4633407.1"/>
    </source>
</evidence>
<dbReference type="Proteomes" id="UP000996601">
    <property type="component" value="Unassembled WGS sequence"/>
</dbReference>
<keyword evidence="2" id="KW-1185">Reference proteome</keyword>
<gene>
    <name evidence="1" type="ORF">GB927_025430</name>
</gene>
<dbReference type="EMBL" id="WHSB02000012">
    <property type="protein sequence ID" value="MCQ4633407.1"/>
    <property type="molecule type" value="Genomic_DNA"/>
</dbReference>
<comment type="caution">
    <text evidence="1">The sequence shown here is derived from an EMBL/GenBank/DDBJ whole genome shotgun (WGS) entry which is preliminary data.</text>
</comment>
<dbReference type="InterPro" id="IPR009758">
    <property type="entry name" value="DUF1326"/>
</dbReference>
<organism evidence="1 2">
    <name type="scientific">Shinella lacus</name>
    <dbReference type="NCBI Taxonomy" id="2654216"/>
    <lineage>
        <taxon>Bacteria</taxon>
        <taxon>Pseudomonadati</taxon>
        <taxon>Pseudomonadota</taxon>
        <taxon>Alphaproteobacteria</taxon>
        <taxon>Hyphomicrobiales</taxon>
        <taxon>Rhizobiaceae</taxon>
        <taxon>Shinella</taxon>
    </lineage>
</organism>
<reference evidence="1" key="1">
    <citation type="submission" date="2021-07" db="EMBL/GenBank/DDBJ databases">
        <title>Shinella sp. nov., a novel member of the genus Shinella from water.</title>
        <authorList>
            <person name="Deng Y."/>
        </authorList>
    </citation>
    <scope>NUCLEOTIDE SEQUENCE</scope>
    <source>
        <strain evidence="1">CPCC 100929</strain>
    </source>
</reference>
<dbReference type="PIRSF" id="PIRSF033303">
    <property type="entry name" value="UCP033303"/>
    <property type="match status" value="1"/>
</dbReference>
<dbReference type="Pfam" id="PF07040">
    <property type="entry name" value="DUF1326"/>
    <property type="match status" value="1"/>
</dbReference>
<dbReference type="InterPro" id="IPR014581">
    <property type="entry name" value="UCP033303"/>
</dbReference>
<name>A0ABT1RE09_9HYPH</name>
<proteinExistence type="predicted"/>
<sequence length="213" mass="23269">MTPWEIDAMEIANCNCNFGCPCQFNSLPTHGNCEAAVGFIIKKGHFGDVRLDGVKFALTAKWPGPIHLGNGTIQLVVDTAVTPEQREAVEKIVTGSDTEDMATMFWVFSKMSPNKLETLTKRIDAQVDPEARTGYVRVADVFDLGVEPIRNPVTGAEHRARINLPHGFEYRVAEMASGTTQTSGAISLEKNKGTHAHICRIYMNGQGVIDHAA</sequence>
<accession>A0ABT1RE09</accession>
<protein>
    <submittedName>
        <fullName evidence="1">DUF1326 domain-containing protein</fullName>
    </submittedName>
</protein>
<evidence type="ECO:0000313" key="2">
    <source>
        <dbReference type="Proteomes" id="UP000996601"/>
    </source>
</evidence>